<gene>
    <name evidence="5" type="ORF">EDD59_104121</name>
</gene>
<sequence>MTPDILFEDQDIIVCHKPAGIPTQSRRMGTPDMISILMNHINKNSPKKGQPYLAVIHRLDQPVGGLLVFAKTPAAARKLNKQLTEYGFGKHYRALLQGIPASPEGDLEDYLIKDGRANVSHICSSNTPGAQKARLHYLIIETMPPYALADIILETGRHHQIRVQMANLGTPIAGDKKYGSTQALSPSDSASIPLTFRSLQLFACRLTFHHPRTDELMDFRLDTPINSLENSL</sequence>
<dbReference type="InterPro" id="IPR006145">
    <property type="entry name" value="PsdUridine_synth_RsuA/RluA"/>
</dbReference>
<dbReference type="GO" id="GO:0003723">
    <property type="term" value="F:RNA binding"/>
    <property type="evidence" value="ECO:0007669"/>
    <property type="project" value="InterPro"/>
</dbReference>
<evidence type="ECO:0000256" key="2">
    <source>
        <dbReference type="ARBA" id="ARBA00031870"/>
    </source>
</evidence>
<protein>
    <recommendedName>
        <fullName evidence="2">RNA pseudouridylate synthase</fullName>
    </recommendedName>
    <alternativeName>
        <fullName evidence="3">RNA-uridine isomerase</fullName>
    </alternativeName>
</protein>
<dbReference type="EMBL" id="SLZZ01000004">
    <property type="protein sequence ID" value="TCS81191.1"/>
    <property type="molecule type" value="Genomic_DNA"/>
</dbReference>
<keyword evidence="6" id="KW-1185">Reference proteome</keyword>
<dbReference type="InterPro" id="IPR020103">
    <property type="entry name" value="PsdUridine_synth_cat_dom_sf"/>
</dbReference>
<evidence type="ECO:0000313" key="6">
    <source>
        <dbReference type="Proteomes" id="UP000295726"/>
    </source>
</evidence>
<dbReference type="GO" id="GO:0006396">
    <property type="term" value="P:RNA processing"/>
    <property type="evidence" value="ECO:0007669"/>
    <property type="project" value="UniProtKB-ARBA"/>
</dbReference>
<dbReference type="PANTHER" id="PTHR21600">
    <property type="entry name" value="MITOCHONDRIAL RNA PSEUDOURIDINE SYNTHASE"/>
    <property type="match status" value="1"/>
</dbReference>
<organism evidence="5 6">
    <name type="scientific">Muricomes intestini</name>
    <dbReference type="NCBI Taxonomy" id="1796634"/>
    <lineage>
        <taxon>Bacteria</taxon>
        <taxon>Bacillati</taxon>
        <taxon>Bacillota</taxon>
        <taxon>Clostridia</taxon>
        <taxon>Lachnospirales</taxon>
        <taxon>Lachnospiraceae</taxon>
        <taxon>Muricomes</taxon>
    </lineage>
</organism>
<accession>A0A4R3KEX1</accession>
<dbReference type="GO" id="GO:0140098">
    <property type="term" value="F:catalytic activity, acting on RNA"/>
    <property type="evidence" value="ECO:0007669"/>
    <property type="project" value="UniProtKB-ARBA"/>
</dbReference>
<evidence type="ECO:0000256" key="3">
    <source>
        <dbReference type="ARBA" id="ARBA00033164"/>
    </source>
</evidence>
<dbReference type="CDD" id="cd02869">
    <property type="entry name" value="PseudoU_synth_RluA_like"/>
    <property type="match status" value="1"/>
</dbReference>
<evidence type="ECO:0000259" key="4">
    <source>
        <dbReference type="Pfam" id="PF00849"/>
    </source>
</evidence>
<evidence type="ECO:0000256" key="1">
    <source>
        <dbReference type="ARBA" id="ARBA00000073"/>
    </source>
</evidence>
<dbReference type="Proteomes" id="UP000295726">
    <property type="component" value="Unassembled WGS sequence"/>
</dbReference>
<dbReference type="RefSeq" id="WP_132379347.1">
    <property type="nucleotide sequence ID" value="NZ_SLZZ01000004.1"/>
</dbReference>
<dbReference type="Gene3D" id="3.30.2350.10">
    <property type="entry name" value="Pseudouridine synthase"/>
    <property type="match status" value="1"/>
</dbReference>
<dbReference type="Pfam" id="PF00849">
    <property type="entry name" value="PseudoU_synth_2"/>
    <property type="match status" value="1"/>
</dbReference>
<dbReference type="GO" id="GO:0009982">
    <property type="term" value="F:pseudouridine synthase activity"/>
    <property type="evidence" value="ECO:0007669"/>
    <property type="project" value="InterPro"/>
</dbReference>
<dbReference type="AlphaFoldDB" id="A0A4R3KEX1"/>
<comment type="catalytic activity">
    <reaction evidence="1">
        <text>a uridine in RNA = a pseudouridine in RNA</text>
        <dbReference type="Rhea" id="RHEA:48348"/>
        <dbReference type="Rhea" id="RHEA-COMP:12068"/>
        <dbReference type="Rhea" id="RHEA-COMP:12069"/>
        <dbReference type="ChEBI" id="CHEBI:65314"/>
        <dbReference type="ChEBI" id="CHEBI:65315"/>
    </reaction>
</comment>
<proteinExistence type="predicted"/>
<evidence type="ECO:0000313" key="5">
    <source>
        <dbReference type="EMBL" id="TCS81191.1"/>
    </source>
</evidence>
<reference evidence="5 6" key="1">
    <citation type="submission" date="2019-03" db="EMBL/GenBank/DDBJ databases">
        <title>Genomic Encyclopedia of Type Strains, Phase IV (KMG-IV): sequencing the most valuable type-strain genomes for metagenomic binning, comparative biology and taxonomic classification.</title>
        <authorList>
            <person name="Goeker M."/>
        </authorList>
    </citation>
    <scope>NUCLEOTIDE SEQUENCE [LARGE SCALE GENOMIC DNA]</scope>
    <source>
        <strain evidence="5 6">DSM 29489</strain>
    </source>
</reference>
<dbReference type="GO" id="GO:0001522">
    <property type="term" value="P:pseudouridine synthesis"/>
    <property type="evidence" value="ECO:0007669"/>
    <property type="project" value="InterPro"/>
</dbReference>
<dbReference type="SUPFAM" id="SSF55120">
    <property type="entry name" value="Pseudouridine synthase"/>
    <property type="match status" value="1"/>
</dbReference>
<comment type="caution">
    <text evidence="5">The sequence shown here is derived from an EMBL/GenBank/DDBJ whole genome shotgun (WGS) entry which is preliminary data.</text>
</comment>
<feature type="domain" description="Pseudouridine synthase RsuA/RluA-like" evidence="4">
    <location>
        <begin position="11"/>
        <end position="166"/>
    </location>
</feature>
<dbReference type="OrthoDB" id="9773999at2"/>
<dbReference type="InterPro" id="IPR050188">
    <property type="entry name" value="RluA_PseudoU_synthase"/>
</dbReference>
<name>A0A4R3KEX1_9FIRM</name>